<dbReference type="AlphaFoldDB" id="C5LQT8"/>
<dbReference type="GO" id="GO:0004674">
    <property type="term" value="F:protein serine/threonine kinase activity"/>
    <property type="evidence" value="ECO:0007669"/>
    <property type="project" value="UniProtKB-KW"/>
</dbReference>
<evidence type="ECO:0000256" key="4">
    <source>
        <dbReference type="ARBA" id="ARBA00038543"/>
    </source>
</evidence>
<dbReference type="Gene3D" id="3.30.200.20">
    <property type="entry name" value="Phosphorylase Kinase, domain 1"/>
    <property type="match status" value="1"/>
</dbReference>
<proteinExistence type="inferred from homology"/>
<accession>C5LQT8</accession>
<dbReference type="InterPro" id="IPR000719">
    <property type="entry name" value="Prot_kinase_dom"/>
</dbReference>
<dbReference type="Pfam" id="PF00069">
    <property type="entry name" value="Pkinase"/>
    <property type="match status" value="1"/>
</dbReference>
<dbReference type="OrthoDB" id="329701at2759"/>
<comment type="subunit">
    <text evidence="4">May form a complex composed of at least the catalytic subunit CRK2 and a cyclin.</text>
</comment>
<evidence type="ECO:0000259" key="10">
    <source>
        <dbReference type="PROSITE" id="PS50011"/>
    </source>
</evidence>
<dbReference type="EMBL" id="GG684654">
    <property type="protein sequence ID" value="EER00823.1"/>
    <property type="molecule type" value="Genomic_DNA"/>
</dbReference>
<evidence type="ECO:0000256" key="3">
    <source>
        <dbReference type="ARBA" id="ARBA00022840"/>
    </source>
</evidence>
<keyword evidence="2 8" id="KW-0547">Nucleotide-binding</keyword>
<dbReference type="Gene3D" id="1.10.510.10">
    <property type="entry name" value="Transferase(Phosphotransferase) domain 1"/>
    <property type="match status" value="1"/>
</dbReference>
<feature type="binding site" evidence="8">
    <location>
        <position position="48"/>
    </location>
    <ligand>
        <name>ATP</name>
        <dbReference type="ChEBI" id="CHEBI:30616"/>
    </ligand>
</feature>
<evidence type="ECO:0000313" key="11">
    <source>
        <dbReference type="EMBL" id="EER00823.1"/>
    </source>
</evidence>
<keyword evidence="11" id="KW-0131">Cell cycle</keyword>
<keyword evidence="12" id="KW-1185">Reference proteome</keyword>
<evidence type="ECO:0000256" key="5">
    <source>
        <dbReference type="ARBA" id="ARBA00039612"/>
    </source>
</evidence>
<dbReference type="GO" id="GO:0051301">
    <property type="term" value="P:cell division"/>
    <property type="evidence" value="ECO:0007669"/>
    <property type="project" value="UniProtKB-KW"/>
</dbReference>
<feature type="domain" description="Protein kinase" evidence="10">
    <location>
        <begin position="19"/>
        <end position="286"/>
    </location>
</feature>
<organism evidence="12">
    <name type="scientific">Perkinsus marinus (strain ATCC 50983 / TXsc)</name>
    <dbReference type="NCBI Taxonomy" id="423536"/>
    <lineage>
        <taxon>Eukaryota</taxon>
        <taxon>Sar</taxon>
        <taxon>Alveolata</taxon>
        <taxon>Perkinsozoa</taxon>
        <taxon>Perkinsea</taxon>
        <taxon>Perkinsida</taxon>
        <taxon>Perkinsidae</taxon>
        <taxon>Perkinsus</taxon>
    </lineage>
</organism>
<keyword evidence="9" id="KW-0723">Serine/threonine-protein kinase</keyword>
<dbReference type="InterPro" id="IPR008271">
    <property type="entry name" value="Ser/Thr_kinase_AS"/>
</dbReference>
<name>C5LQT8_PERM5</name>
<evidence type="ECO:0000256" key="8">
    <source>
        <dbReference type="PROSITE-ProRule" id="PRU10141"/>
    </source>
</evidence>
<dbReference type="InterPro" id="IPR011009">
    <property type="entry name" value="Kinase-like_dom_sf"/>
</dbReference>
<evidence type="ECO:0000256" key="1">
    <source>
        <dbReference type="ARBA" id="ARBA00006485"/>
    </source>
</evidence>
<protein>
    <recommendedName>
        <fullName evidence="5">Cyclin-dependent kinase 2 homolog</fullName>
    </recommendedName>
    <alternativeName>
        <fullName evidence="6">Cell division control protein 2 homolog</fullName>
    </alternativeName>
    <alternativeName>
        <fullName evidence="7">cdc2-related kinase 2</fullName>
    </alternativeName>
</protein>
<evidence type="ECO:0000313" key="12">
    <source>
        <dbReference type="Proteomes" id="UP000007800"/>
    </source>
</evidence>
<keyword evidence="9" id="KW-0418">Kinase</keyword>
<dbReference type="Proteomes" id="UP000007800">
    <property type="component" value="Unassembled WGS sequence"/>
</dbReference>
<reference evidence="11 12" key="1">
    <citation type="submission" date="2008-07" db="EMBL/GenBank/DDBJ databases">
        <authorList>
            <person name="El-Sayed N."/>
            <person name="Caler E."/>
            <person name="Inman J."/>
            <person name="Amedeo P."/>
            <person name="Hass B."/>
            <person name="Wortman J."/>
        </authorList>
    </citation>
    <scope>NUCLEOTIDE SEQUENCE [LARGE SCALE GENOMIC DNA]</scope>
    <source>
        <strain evidence="12">ATCC 50983 / TXsc</strain>
    </source>
</reference>
<dbReference type="GeneID" id="9044013"/>
<dbReference type="SMART" id="SM00220">
    <property type="entry name" value="S_TKc"/>
    <property type="match status" value="1"/>
</dbReference>
<dbReference type="PROSITE" id="PS00108">
    <property type="entry name" value="PROTEIN_KINASE_ST"/>
    <property type="match status" value="1"/>
</dbReference>
<comment type="similarity">
    <text evidence="1">Belongs to the protein kinase superfamily. CMGC Ser/Thr protein kinase family. CDC2/CDKX subfamily.</text>
</comment>
<gene>
    <name evidence="11" type="ORF">Pmar_PMAR002892</name>
</gene>
<keyword evidence="3 8" id="KW-0067">ATP-binding</keyword>
<keyword evidence="11" id="KW-0132">Cell division</keyword>
<dbReference type="PANTHER" id="PTHR24056">
    <property type="entry name" value="CELL DIVISION PROTEIN KINASE"/>
    <property type="match status" value="1"/>
</dbReference>
<evidence type="ECO:0000256" key="6">
    <source>
        <dbReference type="ARBA" id="ARBA00041902"/>
    </source>
</evidence>
<evidence type="ECO:0000256" key="2">
    <source>
        <dbReference type="ARBA" id="ARBA00022741"/>
    </source>
</evidence>
<evidence type="ECO:0000256" key="7">
    <source>
        <dbReference type="ARBA" id="ARBA00042858"/>
    </source>
</evidence>
<dbReference type="SUPFAM" id="SSF56112">
    <property type="entry name" value="Protein kinase-like (PK-like)"/>
    <property type="match status" value="1"/>
</dbReference>
<dbReference type="InterPro" id="IPR017441">
    <property type="entry name" value="Protein_kinase_ATP_BS"/>
</dbReference>
<dbReference type="PROSITE" id="PS00107">
    <property type="entry name" value="PROTEIN_KINASE_ATP"/>
    <property type="match status" value="1"/>
</dbReference>
<dbReference type="RefSeq" id="XP_002768105.1">
    <property type="nucleotide sequence ID" value="XM_002768059.1"/>
</dbReference>
<dbReference type="PROSITE" id="PS50011">
    <property type="entry name" value="PROTEIN_KINASE_DOM"/>
    <property type="match status" value="1"/>
</dbReference>
<sequence>MRNPQLDGDRFYANRFTYNKQRDLLGEGTYGKVYRAFDTFGKSRVALKLVTFDPMIEGCPLLVLRELGTIRKVLNNVGERDSGYRHIVSLRDIIYESGGNSVGISFELCDCDLRQRQMFAGLCFCHEQGVLHRDVKPQNVLIKGNMHSGSACLKLADFGLARTFRPDVRAYTREIQTLWYRAPEILLGAKEYGPAVDIWSAGAVIYELCETPEPTLPQMETIRGSGMLVSINAQLNPTTQTIVMLNEKVHSTTVSRVLTSILKFWPTDRPCASRAVQLCSSYQPRVTDGVERRVFKQK</sequence>
<dbReference type="InterPro" id="IPR050108">
    <property type="entry name" value="CDK"/>
</dbReference>
<dbReference type="InParanoid" id="C5LQT8"/>
<evidence type="ECO:0000256" key="9">
    <source>
        <dbReference type="RuleBase" id="RU000304"/>
    </source>
</evidence>
<keyword evidence="9" id="KW-0808">Transferase</keyword>
<dbReference type="GO" id="GO:0005524">
    <property type="term" value="F:ATP binding"/>
    <property type="evidence" value="ECO:0007669"/>
    <property type="project" value="UniProtKB-UniRule"/>
</dbReference>
<dbReference type="GO" id="GO:0005634">
    <property type="term" value="C:nucleus"/>
    <property type="evidence" value="ECO:0007669"/>
    <property type="project" value="TreeGrafter"/>
</dbReference>